<proteinExistence type="predicted"/>
<evidence type="ECO:0000256" key="1">
    <source>
        <dbReference type="SAM" id="Phobius"/>
    </source>
</evidence>
<evidence type="ECO:0000313" key="2">
    <source>
        <dbReference type="EMBL" id="SUP59979.1"/>
    </source>
</evidence>
<feature type="transmembrane region" description="Helical" evidence="1">
    <location>
        <begin position="54"/>
        <end position="78"/>
    </location>
</feature>
<keyword evidence="1" id="KW-0812">Transmembrane</keyword>
<keyword evidence="1" id="KW-0472">Membrane</keyword>
<evidence type="ECO:0000313" key="3">
    <source>
        <dbReference type="Proteomes" id="UP000254150"/>
    </source>
</evidence>
<dbReference type="GeneID" id="95068815"/>
<organism evidence="2 3">
    <name type="scientific">Streptomyces griseus</name>
    <dbReference type="NCBI Taxonomy" id="1911"/>
    <lineage>
        <taxon>Bacteria</taxon>
        <taxon>Bacillati</taxon>
        <taxon>Actinomycetota</taxon>
        <taxon>Actinomycetes</taxon>
        <taxon>Kitasatosporales</taxon>
        <taxon>Streptomycetaceae</taxon>
        <taxon>Streptomyces</taxon>
    </lineage>
</organism>
<reference evidence="2 3" key="1">
    <citation type="submission" date="2018-06" db="EMBL/GenBank/DDBJ databases">
        <authorList>
            <consortium name="Pathogen Informatics"/>
            <person name="Doyle S."/>
        </authorList>
    </citation>
    <scope>NUCLEOTIDE SEQUENCE [LARGE SCALE GENOMIC DNA]</scope>
    <source>
        <strain evidence="2 3">NCTC7807</strain>
    </source>
</reference>
<accession>A0A380P439</accession>
<sequence length="204" mass="21326">MSEFIDTISRFPTVVLTAALAVVLVFWVLVLIGVTDADGFDADADLGPVGLGGVPVTVAVSVYVTTGWLASLTGGVLVGRTDTAGMSHAVLVLLVLVAALLAAWGLTRLLLRPLRALFPDEPGPSRLDFVGSTCTIRTGRVDGRFGQAEVVAEDGSTAIVQVRASDPDPALSSGRTGLLYAYDVAGEFFWVAPFDAALDPRIRP</sequence>
<name>A0A380P439_STRGR</name>
<dbReference type="AlphaFoldDB" id="A0A380P439"/>
<feature type="transmembrane region" description="Helical" evidence="1">
    <location>
        <begin position="90"/>
        <end position="111"/>
    </location>
</feature>
<dbReference type="EMBL" id="UHID01000007">
    <property type="protein sequence ID" value="SUP59979.1"/>
    <property type="molecule type" value="Genomic_DNA"/>
</dbReference>
<feature type="transmembrane region" description="Helical" evidence="1">
    <location>
        <begin position="12"/>
        <end position="34"/>
    </location>
</feature>
<dbReference type="Proteomes" id="UP000254150">
    <property type="component" value="Unassembled WGS sequence"/>
</dbReference>
<dbReference type="RefSeq" id="WP_100453428.1">
    <property type="nucleotide sequence ID" value="NZ_UHID01000007.1"/>
</dbReference>
<keyword evidence="1" id="KW-1133">Transmembrane helix</keyword>
<protein>
    <recommendedName>
        <fullName evidence="4">DUF1449 family protein</fullName>
    </recommendedName>
</protein>
<gene>
    <name evidence="2" type="ORF">NCTC7807_04042</name>
</gene>
<evidence type="ECO:0008006" key="4">
    <source>
        <dbReference type="Google" id="ProtNLM"/>
    </source>
</evidence>